<evidence type="ECO:0000256" key="1">
    <source>
        <dbReference type="SAM" id="MobiDB-lite"/>
    </source>
</evidence>
<name>A0AAD4MM57_9BILA</name>
<gene>
    <name evidence="3" type="ORF">DdX_18509</name>
</gene>
<evidence type="ECO:0000259" key="2">
    <source>
        <dbReference type="Pfam" id="PF08719"/>
    </source>
</evidence>
<feature type="compositionally biased region" description="Acidic residues" evidence="1">
    <location>
        <begin position="104"/>
        <end position="114"/>
    </location>
</feature>
<comment type="caution">
    <text evidence="3">The sequence shown here is derived from an EMBL/GenBank/DDBJ whole genome shotgun (WGS) entry which is preliminary data.</text>
</comment>
<dbReference type="Gene3D" id="1.10.357.40">
    <property type="entry name" value="YbiA-like"/>
    <property type="match status" value="1"/>
</dbReference>
<feature type="region of interest" description="Disordered" evidence="1">
    <location>
        <begin position="79"/>
        <end position="182"/>
    </location>
</feature>
<dbReference type="CDD" id="cd15457">
    <property type="entry name" value="NADAR"/>
    <property type="match status" value="1"/>
</dbReference>
<dbReference type="EMBL" id="JAKKPZ010000269">
    <property type="protein sequence ID" value="KAI1697426.1"/>
    <property type="molecule type" value="Genomic_DNA"/>
</dbReference>
<dbReference type="AlphaFoldDB" id="A0AAD4MM57"/>
<feature type="compositionally biased region" description="Polar residues" evidence="1">
    <location>
        <begin position="160"/>
        <end position="169"/>
    </location>
</feature>
<evidence type="ECO:0000313" key="3">
    <source>
        <dbReference type="EMBL" id="KAI1697426.1"/>
    </source>
</evidence>
<dbReference type="InterPro" id="IPR037238">
    <property type="entry name" value="YbiA-like_sf"/>
</dbReference>
<protein>
    <submittedName>
        <fullName evidence="3">N-glycosidase</fullName>
    </submittedName>
</protein>
<dbReference type="InterPro" id="IPR012816">
    <property type="entry name" value="NADAR"/>
</dbReference>
<reference evidence="3" key="1">
    <citation type="submission" date="2022-01" db="EMBL/GenBank/DDBJ databases">
        <title>Genome Sequence Resource for Two Populations of Ditylenchus destructor, the Migratory Endoparasitic Phytonematode.</title>
        <authorList>
            <person name="Zhang H."/>
            <person name="Lin R."/>
            <person name="Xie B."/>
        </authorList>
    </citation>
    <scope>NUCLEOTIDE SEQUENCE</scope>
    <source>
        <strain evidence="3">BazhouSP</strain>
    </source>
</reference>
<accession>A0AAD4MM57</accession>
<proteinExistence type="predicted"/>
<keyword evidence="4" id="KW-1185">Reference proteome</keyword>
<dbReference type="Proteomes" id="UP001201812">
    <property type="component" value="Unassembled WGS sequence"/>
</dbReference>
<evidence type="ECO:0000313" key="4">
    <source>
        <dbReference type="Proteomes" id="UP001201812"/>
    </source>
</evidence>
<feature type="compositionally biased region" description="Basic and acidic residues" evidence="1">
    <location>
        <begin position="115"/>
        <end position="126"/>
    </location>
</feature>
<feature type="domain" description="NADAR" evidence="2">
    <location>
        <begin position="1"/>
        <end position="72"/>
    </location>
</feature>
<dbReference type="Pfam" id="PF08719">
    <property type="entry name" value="NADAR"/>
    <property type="match status" value="1"/>
</dbReference>
<feature type="compositionally biased region" description="Low complexity" evidence="1">
    <location>
        <begin position="170"/>
        <end position="182"/>
    </location>
</feature>
<dbReference type="SUPFAM" id="SSF143990">
    <property type="entry name" value="YbiA-like"/>
    <property type="match status" value="1"/>
</dbReference>
<sequence>MKRALEAKFVQNKVLADRLIKTTNYVLIEANKDDQFWAVGLPVRHASLKNPEAWKGKNMLGQLLMELRERLKQNIDANNENMEIEESPENVEKQVEPEIVQGDAEIEVNEEEQKDNESVHSDHESSDNNWSQFKRNHFFVRDQTQPLARPYGTTWRRNESSGTRGSNSQSRPYRTTYTRSRH</sequence>
<organism evidence="3 4">
    <name type="scientific">Ditylenchus destructor</name>
    <dbReference type="NCBI Taxonomy" id="166010"/>
    <lineage>
        <taxon>Eukaryota</taxon>
        <taxon>Metazoa</taxon>
        <taxon>Ecdysozoa</taxon>
        <taxon>Nematoda</taxon>
        <taxon>Chromadorea</taxon>
        <taxon>Rhabditida</taxon>
        <taxon>Tylenchina</taxon>
        <taxon>Tylenchomorpha</taxon>
        <taxon>Sphaerularioidea</taxon>
        <taxon>Anguinidae</taxon>
        <taxon>Anguininae</taxon>
        <taxon>Ditylenchus</taxon>
    </lineage>
</organism>